<evidence type="ECO:0000313" key="2">
    <source>
        <dbReference type="Proteomes" id="UP000323067"/>
    </source>
</evidence>
<sequence>MWGFIPQATPLWRFDERQNTELIGKQRFRCLFSPLLPYREWALLHQQEGPTTHNVTKETEQTETSTHGIMPVSDLDQQRRPQWIEGRYIKYLPSIIDRDEVFGANRTCISVAGKENSLQDRLGSGPERLDKCEEREGVCRRPGVRFLHAPWIEIEKAHEPTLRSGPTGPKTWIGFDLPCPSKLAVFVSQNLCEFPHSSPKSNDDTGQRCCLLSRFLPRRRPPTRPSGPPQLVDP</sequence>
<name>A0A2H4SRU7_CORMI</name>
<protein>
    <submittedName>
        <fullName evidence="1">Uncharacterized protein</fullName>
    </submittedName>
</protein>
<organism evidence="1 2">
    <name type="scientific">Cordyceps militaris</name>
    <name type="common">Caterpillar fungus</name>
    <name type="synonym">Clavaria militaris</name>
    <dbReference type="NCBI Taxonomy" id="73501"/>
    <lineage>
        <taxon>Eukaryota</taxon>
        <taxon>Fungi</taxon>
        <taxon>Dikarya</taxon>
        <taxon>Ascomycota</taxon>
        <taxon>Pezizomycotina</taxon>
        <taxon>Sordariomycetes</taxon>
        <taxon>Hypocreomycetidae</taxon>
        <taxon>Hypocreales</taxon>
        <taxon>Cordycipitaceae</taxon>
        <taxon>Cordyceps</taxon>
    </lineage>
</organism>
<dbReference type="AlphaFoldDB" id="A0A2H4SRU7"/>
<dbReference type="Proteomes" id="UP000323067">
    <property type="component" value="Chromosome iii"/>
</dbReference>
<reference evidence="1 2" key="1">
    <citation type="journal article" date="2017" name="BMC Genomics">
        <title>Chromosome level assembly and secondary metabolite potential of the parasitic fungus Cordyceps militaris.</title>
        <authorList>
            <person name="Kramer G.J."/>
            <person name="Nodwell J.R."/>
        </authorList>
    </citation>
    <scope>NUCLEOTIDE SEQUENCE [LARGE SCALE GENOMIC DNA]</scope>
    <source>
        <strain evidence="1 2">ATCC 34164</strain>
    </source>
</reference>
<dbReference type="VEuPathDB" id="FungiDB:A9K55_001999"/>
<proteinExistence type="predicted"/>
<gene>
    <name evidence="1" type="ORF">A9K55_001999</name>
</gene>
<evidence type="ECO:0000313" key="1">
    <source>
        <dbReference type="EMBL" id="ATY65825.1"/>
    </source>
</evidence>
<dbReference type="EMBL" id="CP023326">
    <property type="protein sequence ID" value="ATY65825.1"/>
    <property type="molecule type" value="Genomic_DNA"/>
</dbReference>
<dbReference type="VEuPathDB" id="FungiDB:CCM_08567"/>
<accession>A0A2H4SRU7</accession>